<keyword evidence="3 4" id="KW-0067">ATP-binding</keyword>
<comment type="pathway">
    <text evidence="4">Cofactor biosynthesis; adenosylcobalamin biosynthesis; adenosylcobalamin from cob(II)yrinate a,c-diamide: step 2/7.</text>
</comment>
<dbReference type="EMBL" id="JAGQLK010000071">
    <property type="protein sequence ID" value="MCA9383445.1"/>
    <property type="molecule type" value="Genomic_DNA"/>
</dbReference>
<dbReference type="GO" id="GO:0008817">
    <property type="term" value="F:corrinoid adenosyltransferase activity"/>
    <property type="evidence" value="ECO:0007669"/>
    <property type="project" value="UniProtKB-UniRule"/>
</dbReference>
<keyword evidence="2 4" id="KW-0547">Nucleotide-binding</keyword>
<gene>
    <name evidence="7" type="ORF">KC909_03705</name>
</gene>
<dbReference type="GO" id="GO:0005524">
    <property type="term" value="F:ATP binding"/>
    <property type="evidence" value="ECO:0007669"/>
    <property type="project" value="UniProtKB-UniRule"/>
</dbReference>
<protein>
    <recommendedName>
        <fullName evidence="4">Corrinoid adenosyltransferase</fullName>
        <ecNumber evidence="4">2.5.1.17</ecNumber>
    </recommendedName>
    <alternativeName>
        <fullName evidence="4">Cob(II)alamin adenosyltransferase</fullName>
    </alternativeName>
    <alternativeName>
        <fullName evidence="4">Cob(II)yrinic acid a,c-diamide adenosyltransferase</fullName>
    </alternativeName>
    <alternativeName>
        <fullName evidence="4">Cobinamide/cobalamin adenosyltransferase</fullName>
    </alternativeName>
</protein>
<reference evidence="7" key="2">
    <citation type="journal article" date="2021" name="Microbiome">
        <title>Successional dynamics and alternative stable states in a saline activated sludge microbial community over 9 years.</title>
        <authorList>
            <person name="Wang Y."/>
            <person name="Ye J."/>
            <person name="Ju F."/>
            <person name="Liu L."/>
            <person name="Boyd J.A."/>
            <person name="Deng Y."/>
            <person name="Parks D.H."/>
            <person name="Jiang X."/>
            <person name="Yin X."/>
            <person name="Woodcroft B.J."/>
            <person name="Tyson G.W."/>
            <person name="Hugenholtz P."/>
            <person name="Polz M.F."/>
            <person name="Zhang T."/>
        </authorList>
    </citation>
    <scope>NUCLEOTIDE SEQUENCE</scope>
    <source>
        <strain evidence="7">HKST-UBA14</strain>
    </source>
</reference>
<evidence type="ECO:0000313" key="8">
    <source>
        <dbReference type="Proteomes" id="UP000783287"/>
    </source>
</evidence>
<evidence type="ECO:0000256" key="5">
    <source>
        <dbReference type="SAM" id="Coils"/>
    </source>
</evidence>
<dbReference type="NCBIfam" id="TIGR00636">
    <property type="entry name" value="PduO_Nterm"/>
    <property type="match status" value="1"/>
</dbReference>
<feature type="domain" description="Cobalamin adenosyltransferase-like" evidence="6">
    <location>
        <begin position="3"/>
        <end position="126"/>
    </location>
</feature>
<name>A0A955RJI9_9BACT</name>
<comment type="caution">
    <text evidence="7">The sequence shown here is derived from an EMBL/GenBank/DDBJ whole genome shotgun (WGS) entry which is preliminary data.</text>
</comment>
<evidence type="ECO:0000256" key="2">
    <source>
        <dbReference type="ARBA" id="ARBA00022741"/>
    </source>
</evidence>
<dbReference type="InterPro" id="IPR016030">
    <property type="entry name" value="CblAdoTrfase-like"/>
</dbReference>
<dbReference type="Proteomes" id="UP000783287">
    <property type="component" value="Unassembled WGS sequence"/>
</dbReference>
<dbReference type="InterPro" id="IPR029499">
    <property type="entry name" value="PduO-typ"/>
</dbReference>
<dbReference type="PANTHER" id="PTHR12213:SF0">
    <property type="entry name" value="CORRINOID ADENOSYLTRANSFERASE MMAB"/>
    <property type="match status" value="1"/>
</dbReference>
<comment type="catalytic activity">
    <reaction evidence="4">
        <text>2 cob(II)alamin + reduced [electron-transfer flavoprotein] + 2 ATP = 2 adenosylcob(III)alamin + 2 triphosphate + oxidized [electron-transfer flavoprotein] + 3 H(+)</text>
        <dbReference type="Rhea" id="RHEA:28671"/>
        <dbReference type="Rhea" id="RHEA-COMP:10685"/>
        <dbReference type="Rhea" id="RHEA-COMP:10686"/>
        <dbReference type="ChEBI" id="CHEBI:15378"/>
        <dbReference type="ChEBI" id="CHEBI:16304"/>
        <dbReference type="ChEBI" id="CHEBI:18036"/>
        <dbReference type="ChEBI" id="CHEBI:18408"/>
        <dbReference type="ChEBI" id="CHEBI:30616"/>
        <dbReference type="ChEBI" id="CHEBI:57692"/>
        <dbReference type="ChEBI" id="CHEBI:58307"/>
        <dbReference type="EC" id="2.5.1.17"/>
    </reaction>
</comment>
<reference evidence="7" key="1">
    <citation type="submission" date="2020-04" db="EMBL/GenBank/DDBJ databases">
        <authorList>
            <person name="Zhang T."/>
        </authorList>
    </citation>
    <scope>NUCLEOTIDE SEQUENCE</scope>
    <source>
        <strain evidence="7">HKST-UBA14</strain>
    </source>
</reference>
<feature type="coiled-coil region" evidence="5">
    <location>
        <begin position="77"/>
        <end position="104"/>
    </location>
</feature>
<proteinExistence type="inferred from homology"/>
<accession>A0A955RJI9</accession>
<dbReference type="Pfam" id="PF01923">
    <property type="entry name" value="Cob_adeno_trans"/>
    <property type="match status" value="1"/>
</dbReference>
<dbReference type="InterPro" id="IPR036451">
    <property type="entry name" value="CblAdoTrfase-like_sf"/>
</dbReference>
<organism evidence="7 8">
    <name type="scientific">Candidatus Dojkabacteria bacterium</name>
    <dbReference type="NCBI Taxonomy" id="2099670"/>
    <lineage>
        <taxon>Bacteria</taxon>
        <taxon>Candidatus Dojkabacteria</taxon>
    </lineage>
</organism>
<dbReference type="Gene3D" id="1.20.1200.10">
    <property type="entry name" value="Cobalamin adenosyltransferase-like"/>
    <property type="match status" value="1"/>
</dbReference>
<evidence type="ECO:0000256" key="3">
    <source>
        <dbReference type="ARBA" id="ARBA00022840"/>
    </source>
</evidence>
<feature type="non-terminal residue" evidence="7">
    <location>
        <position position="126"/>
    </location>
</feature>
<dbReference type="EC" id="2.5.1.17" evidence="4"/>
<keyword evidence="1 4" id="KW-0808">Transferase</keyword>
<dbReference type="AlphaFoldDB" id="A0A955RJI9"/>
<evidence type="ECO:0000259" key="6">
    <source>
        <dbReference type="Pfam" id="PF01923"/>
    </source>
</evidence>
<comment type="similarity">
    <text evidence="4">Belongs to the Cob(I)alamin adenosyltransferase family.</text>
</comment>
<dbReference type="SUPFAM" id="SSF89028">
    <property type="entry name" value="Cobalamin adenosyltransferase-like"/>
    <property type="match status" value="1"/>
</dbReference>
<sequence>MKIYTKTGDKGKTSLYGGRRVAKFDERVEAYGTLDELNSYIGIIVAKSEFPELNKSLNRIQKELFDVGADIATPHDINQKLKQVRVTDKEVNLLENEIDNWQENLPPLTNFILPGGSEVGSMLHHA</sequence>
<evidence type="ECO:0000256" key="4">
    <source>
        <dbReference type="RuleBase" id="RU366026"/>
    </source>
</evidence>
<comment type="catalytic activity">
    <reaction evidence="4">
        <text>2 cob(II)yrinate a,c diamide + reduced [electron-transfer flavoprotein] + 2 ATP = 2 adenosylcob(III)yrinate a,c-diamide + 2 triphosphate + oxidized [electron-transfer flavoprotein] + 3 H(+)</text>
        <dbReference type="Rhea" id="RHEA:11528"/>
        <dbReference type="Rhea" id="RHEA-COMP:10685"/>
        <dbReference type="Rhea" id="RHEA-COMP:10686"/>
        <dbReference type="ChEBI" id="CHEBI:15378"/>
        <dbReference type="ChEBI" id="CHEBI:18036"/>
        <dbReference type="ChEBI" id="CHEBI:30616"/>
        <dbReference type="ChEBI" id="CHEBI:57692"/>
        <dbReference type="ChEBI" id="CHEBI:58307"/>
        <dbReference type="ChEBI" id="CHEBI:58503"/>
        <dbReference type="ChEBI" id="CHEBI:58537"/>
        <dbReference type="EC" id="2.5.1.17"/>
    </reaction>
</comment>
<evidence type="ECO:0000256" key="1">
    <source>
        <dbReference type="ARBA" id="ARBA00022679"/>
    </source>
</evidence>
<evidence type="ECO:0000313" key="7">
    <source>
        <dbReference type="EMBL" id="MCA9383445.1"/>
    </source>
</evidence>
<dbReference type="GO" id="GO:0009236">
    <property type="term" value="P:cobalamin biosynthetic process"/>
    <property type="evidence" value="ECO:0007669"/>
    <property type="project" value="UniProtKB-UniRule"/>
</dbReference>
<dbReference type="PANTHER" id="PTHR12213">
    <property type="entry name" value="CORRINOID ADENOSYLTRANSFERASE"/>
    <property type="match status" value="1"/>
</dbReference>
<keyword evidence="5" id="KW-0175">Coiled coil</keyword>
<keyword evidence="4" id="KW-0169">Cobalamin biosynthesis</keyword>